<evidence type="ECO:0000256" key="8">
    <source>
        <dbReference type="ARBA" id="ARBA00030686"/>
    </source>
</evidence>
<dbReference type="Gene3D" id="3.40.50.10210">
    <property type="match status" value="1"/>
</dbReference>
<protein>
    <recommendedName>
        <fullName evidence="4">Nicotinate-nucleotide--dimethylbenzimidazole phosphoribosyltransferase</fullName>
        <ecNumber evidence="3">2.4.2.21</ecNumber>
    </recommendedName>
    <alternativeName>
        <fullName evidence="8">N(1)-alpha-phosphoribosyltransferase</fullName>
    </alternativeName>
</protein>
<dbReference type="InterPro" id="IPR023195">
    <property type="entry name" value="Nict_dMeBzImd_PRibTrfase_N"/>
</dbReference>
<dbReference type="UniPathway" id="UPA00061">
    <property type="reaction ID" value="UER00516"/>
</dbReference>
<keyword evidence="5" id="KW-0169">Cobalamin biosynthesis</keyword>
<name>A0A3B1C6T7_9ZZZZ</name>
<evidence type="ECO:0000256" key="4">
    <source>
        <dbReference type="ARBA" id="ARBA00015486"/>
    </source>
</evidence>
<reference evidence="10" key="1">
    <citation type="submission" date="2018-06" db="EMBL/GenBank/DDBJ databases">
        <authorList>
            <person name="Zhirakovskaya E."/>
        </authorList>
    </citation>
    <scope>NUCLEOTIDE SEQUENCE</scope>
</reference>
<dbReference type="InterPro" id="IPR036087">
    <property type="entry name" value="Nict_dMeBzImd_PRibTrfase_sf"/>
</dbReference>
<dbReference type="EMBL" id="UOGE01000112">
    <property type="protein sequence ID" value="VAX25869.1"/>
    <property type="molecule type" value="Genomic_DNA"/>
</dbReference>
<dbReference type="InterPro" id="IPR003200">
    <property type="entry name" value="Nict_dMeBzImd_PRibTrfase"/>
</dbReference>
<accession>A0A3B1C6T7</accession>
<dbReference type="SUPFAM" id="SSF52733">
    <property type="entry name" value="Nicotinate mononucleotide:5,6-dimethylbenzimidazole phosphoribosyltransferase (CobT)"/>
    <property type="match status" value="1"/>
</dbReference>
<gene>
    <name evidence="10" type="ORF">MNBD_NITROSPINAE02-418</name>
</gene>
<evidence type="ECO:0000256" key="9">
    <source>
        <dbReference type="ARBA" id="ARBA00047340"/>
    </source>
</evidence>
<sequence>MKLLNDTIQKITKTDDAARASAKKRLDQLTMPHWALGRLMDLAMDLAAITGQSPPPVARKTIVTMAADHGVTEEGVSLYPQEVTAQMVYNFVNGGAGVNALSGLTNAKVIVVDMGVKADLGPLEEKIMHKKIRAGSGNIGNGPAMTKEEAIRSVEAGIEVAQELASSTDVFGTGDMGIGNTTPSSAIIAAITGVRPEEITGRGTGIDDDQLSRKVGIVKRALEVNQVDKDDGLDVLAKVGGFEIGGIAGLILGAASMNRPALVDGFISTAGALVAATIAPLAKDYMIASHLSVEPGHSAMLGALGKRAYLDMNMRLGEGTGSALAMVLVEAASKVLTEIATFEEAAVSQSDK</sequence>
<organism evidence="10">
    <name type="scientific">hydrothermal vent metagenome</name>
    <dbReference type="NCBI Taxonomy" id="652676"/>
    <lineage>
        <taxon>unclassified sequences</taxon>
        <taxon>metagenomes</taxon>
        <taxon>ecological metagenomes</taxon>
    </lineage>
</organism>
<evidence type="ECO:0000313" key="10">
    <source>
        <dbReference type="EMBL" id="VAX25869.1"/>
    </source>
</evidence>
<comment type="similarity">
    <text evidence="2">Belongs to the CobT family.</text>
</comment>
<dbReference type="NCBIfam" id="NF000996">
    <property type="entry name" value="PRK00105.1"/>
    <property type="match status" value="1"/>
</dbReference>
<evidence type="ECO:0000256" key="3">
    <source>
        <dbReference type="ARBA" id="ARBA00011991"/>
    </source>
</evidence>
<evidence type="ECO:0000256" key="7">
    <source>
        <dbReference type="ARBA" id="ARBA00022679"/>
    </source>
</evidence>
<evidence type="ECO:0000256" key="5">
    <source>
        <dbReference type="ARBA" id="ARBA00022573"/>
    </source>
</evidence>
<dbReference type="Pfam" id="PF02277">
    <property type="entry name" value="DBI_PRT"/>
    <property type="match status" value="1"/>
</dbReference>
<dbReference type="Gene3D" id="1.10.1610.10">
    <property type="match status" value="1"/>
</dbReference>
<dbReference type="NCBIfam" id="TIGR03160">
    <property type="entry name" value="cobT_DBIPRT"/>
    <property type="match status" value="1"/>
</dbReference>
<evidence type="ECO:0000256" key="1">
    <source>
        <dbReference type="ARBA" id="ARBA00005049"/>
    </source>
</evidence>
<dbReference type="CDD" id="cd02439">
    <property type="entry name" value="DMB-PRT_CobT"/>
    <property type="match status" value="1"/>
</dbReference>
<dbReference type="AlphaFoldDB" id="A0A3B1C6T7"/>
<comment type="catalytic activity">
    <reaction evidence="9">
        <text>5,6-dimethylbenzimidazole + nicotinate beta-D-ribonucleotide = alpha-ribazole 5'-phosphate + nicotinate + H(+)</text>
        <dbReference type="Rhea" id="RHEA:11196"/>
        <dbReference type="ChEBI" id="CHEBI:15378"/>
        <dbReference type="ChEBI" id="CHEBI:15890"/>
        <dbReference type="ChEBI" id="CHEBI:32544"/>
        <dbReference type="ChEBI" id="CHEBI:57502"/>
        <dbReference type="ChEBI" id="CHEBI:57918"/>
        <dbReference type="EC" id="2.4.2.21"/>
    </reaction>
</comment>
<dbReference type="GO" id="GO:0008939">
    <property type="term" value="F:nicotinate-nucleotide-dimethylbenzimidazole phosphoribosyltransferase activity"/>
    <property type="evidence" value="ECO:0007669"/>
    <property type="project" value="UniProtKB-EC"/>
</dbReference>
<keyword evidence="7 10" id="KW-0808">Transferase</keyword>
<dbReference type="GO" id="GO:0009236">
    <property type="term" value="P:cobalamin biosynthetic process"/>
    <property type="evidence" value="ECO:0007669"/>
    <property type="project" value="UniProtKB-KW"/>
</dbReference>
<dbReference type="EC" id="2.4.2.21" evidence="3"/>
<dbReference type="HAMAP" id="MF_00230">
    <property type="entry name" value="CobT"/>
    <property type="match status" value="1"/>
</dbReference>
<dbReference type="PANTHER" id="PTHR43463:SF1">
    <property type="entry name" value="NICOTINATE-NUCLEOTIDE--DIMETHYLBENZIMIDAZOLE PHOSPHORIBOSYLTRANSFERASE"/>
    <property type="match status" value="1"/>
</dbReference>
<dbReference type="FunFam" id="3.40.50.10210:FF:000001">
    <property type="entry name" value="Nicotinate-nucleotide--dimethylbenzimidazole phosphoribosyltransferase"/>
    <property type="match status" value="1"/>
</dbReference>
<proteinExistence type="inferred from homology"/>
<comment type="pathway">
    <text evidence="1">Nucleoside biosynthesis; alpha-ribazole biosynthesis; alpha-ribazole from 5,6-dimethylbenzimidazole: step 1/2.</text>
</comment>
<keyword evidence="6 10" id="KW-0328">Glycosyltransferase</keyword>
<evidence type="ECO:0000256" key="2">
    <source>
        <dbReference type="ARBA" id="ARBA00007110"/>
    </source>
</evidence>
<dbReference type="PANTHER" id="PTHR43463">
    <property type="entry name" value="NICOTINATE-NUCLEOTIDE--DIMETHYLBENZIMIDAZOLE PHOSPHORIBOSYLTRANSFERASE"/>
    <property type="match status" value="1"/>
</dbReference>
<dbReference type="InterPro" id="IPR017846">
    <property type="entry name" value="Nict_dMeBzImd_PRibTrfase_bact"/>
</dbReference>
<evidence type="ECO:0000256" key="6">
    <source>
        <dbReference type="ARBA" id="ARBA00022676"/>
    </source>
</evidence>